<dbReference type="InterPro" id="IPR052093">
    <property type="entry name" value="HR_Repair_Mediator"/>
</dbReference>
<dbReference type="InterPro" id="IPR027417">
    <property type="entry name" value="P-loop_NTPase"/>
</dbReference>
<keyword evidence="4" id="KW-0067">ATP-binding</keyword>
<dbReference type="Gene3D" id="3.40.50.300">
    <property type="entry name" value="P-loop containing nucleotide triphosphate hydrolases"/>
    <property type="match status" value="1"/>
</dbReference>
<evidence type="ECO:0000313" key="10">
    <source>
        <dbReference type="EMBL" id="CAL1539236.1"/>
    </source>
</evidence>
<evidence type="ECO:0000256" key="4">
    <source>
        <dbReference type="ARBA" id="ARBA00022840"/>
    </source>
</evidence>
<dbReference type="GO" id="GO:0000707">
    <property type="term" value="P:meiotic DNA recombinase assembly"/>
    <property type="evidence" value="ECO:0007669"/>
    <property type="project" value="TreeGrafter"/>
</dbReference>
<organism evidence="10 11">
    <name type="scientific">Lymnaea stagnalis</name>
    <name type="common">Great pond snail</name>
    <name type="synonym">Helix stagnalis</name>
    <dbReference type="NCBI Taxonomy" id="6523"/>
    <lineage>
        <taxon>Eukaryota</taxon>
        <taxon>Metazoa</taxon>
        <taxon>Spiralia</taxon>
        <taxon>Lophotrochozoa</taxon>
        <taxon>Mollusca</taxon>
        <taxon>Gastropoda</taxon>
        <taxon>Heterobranchia</taxon>
        <taxon>Euthyneura</taxon>
        <taxon>Panpulmonata</taxon>
        <taxon>Hygrophila</taxon>
        <taxon>Lymnaeoidea</taxon>
        <taxon>Lymnaeidae</taxon>
        <taxon>Lymnaea</taxon>
    </lineage>
</organism>
<dbReference type="GO" id="GO:0005524">
    <property type="term" value="F:ATP binding"/>
    <property type="evidence" value="ECO:0007669"/>
    <property type="project" value="UniProtKB-KW"/>
</dbReference>
<dbReference type="CDD" id="cd19492">
    <property type="entry name" value="Rad51C"/>
    <property type="match status" value="1"/>
</dbReference>
<feature type="compositionally biased region" description="Low complexity" evidence="8">
    <location>
        <begin position="341"/>
        <end position="358"/>
    </location>
</feature>
<comment type="caution">
    <text evidence="10">The sequence shown here is derived from an EMBL/GenBank/DDBJ whole genome shotgun (WGS) entry which is preliminary data.</text>
</comment>
<dbReference type="GO" id="GO:0000400">
    <property type="term" value="F:four-way junction DNA binding"/>
    <property type="evidence" value="ECO:0007669"/>
    <property type="project" value="TreeGrafter"/>
</dbReference>
<evidence type="ECO:0000256" key="1">
    <source>
        <dbReference type="ARBA" id="ARBA00004123"/>
    </source>
</evidence>
<keyword evidence="2" id="KW-0547">Nucleotide-binding</keyword>
<dbReference type="Proteomes" id="UP001497497">
    <property type="component" value="Unassembled WGS sequence"/>
</dbReference>
<dbReference type="PANTHER" id="PTHR46239:SF1">
    <property type="entry name" value="DNA REPAIR PROTEIN RAD51 HOMOLOG 3"/>
    <property type="match status" value="1"/>
</dbReference>
<dbReference type="InterPro" id="IPR020588">
    <property type="entry name" value="RecA_ATP-bd"/>
</dbReference>
<evidence type="ECO:0000313" key="11">
    <source>
        <dbReference type="Proteomes" id="UP001497497"/>
    </source>
</evidence>
<dbReference type="EMBL" id="CAXITT010000333">
    <property type="protein sequence ID" value="CAL1539236.1"/>
    <property type="molecule type" value="Genomic_DNA"/>
</dbReference>
<dbReference type="GO" id="GO:0008821">
    <property type="term" value="F:crossover junction DNA endonuclease activity"/>
    <property type="evidence" value="ECO:0007669"/>
    <property type="project" value="TreeGrafter"/>
</dbReference>
<feature type="region of interest" description="Disordered" evidence="8">
    <location>
        <begin position="339"/>
        <end position="358"/>
    </location>
</feature>
<keyword evidence="11" id="KW-1185">Reference proteome</keyword>
<evidence type="ECO:0000256" key="2">
    <source>
        <dbReference type="ARBA" id="ARBA00022741"/>
    </source>
</evidence>
<dbReference type="GO" id="GO:0140664">
    <property type="term" value="F:ATP-dependent DNA damage sensor activity"/>
    <property type="evidence" value="ECO:0007669"/>
    <property type="project" value="InterPro"/>
</dbReference>
<dbReference type="InterPro" id="IPR013632">
    <property type="entry name" value="Rad51_C"/>
</dbReference>
<gene>
    <name evidence="10" type="ORF">GSLYS_00013055001</name>
</gene>
<evidence type="ECO:0000256" key="6">
    <source>
        <dbReference type="ARBA" id="ARBA00023242"/>
    </source>
</evidence>
<dbReference type="PIRSF" id="PIRSF005856">
    <property type="entry name" value="Rad51"/>
    <property type="match status" value="1"/>
</dbReference>
<dbReference type="PROSITE" id="PS50162">
    <property type="entry name" value="RECA_2"/>
    <property type="match status" value="1"/>
</dbReference>
<evidence type="ECO:0000256" key="3">
    <source>
        <dbReference type="ARBA" id="ARBA00022763"/>
    </source>
</evidence>
<accession>A0AAV2I033</accession>
<dbReference type="PANTHER" id="PTHR46239">
    <property type="entry name" value="DNA REPAIR PROTEIN RAD51 HOMOLOG 3 RAD51C"/>
    <property type="match status" value="1"/>
</dbReference>
<evidence type="ECO:0000256" key="5">
    <source>
        <dbReference type="ARBA" id="ARBA00023204"/>
    </source>
</evidence>
<dbReference type="InterPro" id="IPR016467">
    <property type="entry name" value="DNA_recomb/repair_RecA-like"/>
</dbReference>
<evidence type="ECO:0000259" key="9">
    <source>
        <dbReference type="PROSITE" id="PS50162"/>
    </source>
</evidence>
<dbReference type="GO" id="GO:0033065">
    <property type="term" value="C:Rad51C-XRCC3 complex"/>
    <property type="evidence" value="ECO:0007669"/>
    <property type="project" value="TreeGrafter"/>
</dbReference>
<comment type="subcellular location">
    <subcellularLocation>
        <location evidence="1">Nucleus</location>
    </subcellularLocation>
</comment>
<proteinExistence type="predicted"/>
<evidence type="ECO:0000256" key="8">
    <source>
        <dbReference type="SAM" id="MobiDB-lite"/>
    </source>
</evidence>
<keyword evidence="5" id="KW-0234">DNA repair</keyword>
<dbReference type="Pfam" id="PF08423">
    <property type="entry name" value="Rad51"/>
    <property type="match status" value="1"/>
</dbReference>
<dbReference type="AlphaFoldDB" id="A0AAV2I033"/>
<dbReference type="GO" id="GO:0007131">
    <property type="term" value="P:reciprocal meiotic recombination"/>
    <property type="evidence" value="ECO:0007669"/>
    <property type="project" value="TreeGrafter"/>
</dbReference>
<dbReference type="SUPFAM" id="SSF52540">
    <property type="entry name" value="P-loop containing nucleoside triphosphate hydrolases"/>
    <property type="match status" value="1"/>
</dbReference>
<sequence>MSSKRELNTFPINPSILLKLDSVGFTTVEDFITIKPSELSAEANITPQEALDVLKTLFEDVNAAVRKQVTPVAKSALDLLKEEQELGSIVTFCESLDDMLGGGVPLRKITEFCGTPGIGKTQLCLQLAVDVHIPACVGGMDGEVVYIDTEGSFIVERMVDIATATVEHCHQINMDEDGDNSGLTYFTVDKILAGTHYFRCQDHIELIATVHMLSKFLTQHSKVKLVIVDSIACPFRQDFTDMSLRTRLLSTLAQSFIKIASQFNIAVVLTNQMTTKIAPGLGNSHLIPALGESWGHASTIRIILFWEHNQRQALLYKSPNKQEVVASFQVTLGGVRDVKRSSSSATTSSNCDAASSNASDKRLLANISSEVADPPNKKQKKL</sequence>
<dbReference type="GO" id="GO:0005657">
    <property type="term" value="C:replication fork"/>
    <property type="evidence" value="ECO:0007669"/>
    <property type="project" value="TreeGrafter"/>
</dbReference>
<dbReference type="GO" id="GO:0033063">
    <property type="term" value="C:Rad51B-Rad51C-Rad51D-XRCC2 complex"/>
    <property type="evidence" value="ECO:0007669"/>
    <property type="project" value="TreeGrafter"/>
</dbReference>
<feature type="domain" description="RecA family profile 1" evidence="9">
    <location>
        <begin position="85"/>
        <end position="273"/>
    </location>
</feature>
<keyword evidence="6" id="KW-0539">Nucleus</keyword>
<name>A0AAV2I033_LYMST</name>
<keyword evidence="3" id="KW-0227">DNA damage</keyword>
<reference evidence="10 11" key="1">
    <citation type="submission" date="2024-04" db="EMBL/GenBank/DDBJ databases">
        <authorList>
            <consortium name="Genoscope - CEA"/>
            <person name="William W."/>
        </authorList>
    </citation>
    <scope>NUCLEOTIDE SEQUENCE [LARGE SCALE GENOMIC DNA]</scope>
</reference>
<protein>
    <recommendedName>
        <fullName evidence="7">DNA repair protein RAD51 homolog 3</fullName>
    </recommendedName>
</protein>
<evidence type="ECO:0000256" key="7">
    <source>
        <dbReference type="ARBA" id="ARBA00040674"/>
    </source>
</evidence>